<accession>A0ABT2HXV1</accession>
<dbReference type="InterPro" id="IPR023408">
    <property type="entry name" value="MscS_beta-dom_sf"/>
</dbReference>
<feature type="domain" description="Mechanosensitive ion channel MscS" evidence="8">
    <location>
        <begin position="132"/>
        <end position="189"/>
    </location>
</feature>
<keyword evidence="3" id="KW-1003">Cell membrane</keyword>
<comment type="similarity">
    <text evidence="2">Belongs to the MscS (TC 1.A.23) family.</text>
</comment>
<evidence type="ECO:0000256" key="5">
    <source>
        <dbReference type="ARBA" id="ARBA00022989"/>
    </source>
</evidence>
<keyword evidence="4 7" id="KW-0812">Transmembrane</keyword>
<dbReference type="Proteomes" id="UP001525379">
    <property type="component" value="Unassembled WGS sequence"/>
</dbReference>
<evidence type="ECO:0000256" key="7">
    <source>
        <dbReference type="SAM" id="Phobius"/>
    </source>
</evidence>
<keyword evidence="5 7" id="KW-1133">Transmembrane helix</keyword>
<sequence>MNPLITWTEVQDAISPFETLFWLVGYIVGGVILHWILSRIIRRSVEEIVSGVKRRRGTTDTQAIAMRSPLSAVRTVQRTRTIGSVLQNVVTVVLSIIVIVLCVNRIDPNLLASLSLLSAAIGAGLGFGAQRIVGDVLNGLFMVLEDQLGVGDEVDVEHATGIVEKVGVRITQVRDVHGTLWFVRNGEIARVGSNSQGWNRAIIDLAIPYDVDVEHAKQVMLRGAAALANEPEWMEKFIEEPNVWGMETLSAEAVVVRLVAKTRAGMRWEVERALRQHIQAEFKREGIKLPALNTIVFDGPNGLDVQPCNGTGVDRINQTPPTR</sequence>
<feature type="transmembrane region" description="Helical" evidence="7">
    <location>
        <begin position="112"/>
        <end position="133"/>
    </location>
</feature>
<feature type="transmembrane region" description="Helical" evidence="7">
    <location>
        <begin position="85"/>
        <end position="106"/>
    </location>
</feature>
<dbReference type="PANTHER" id="PTHR30460:SF0">
    <property type="entry name" value="MODERATE CONDUCTANCE MECHANOSENSITIVE CHANNEL YBIO"/>
    <property type="match status" value="1"/>
</dbReference>
<feature type="transmembrane region" description="Helical" evidence="7">
    <location>
        <begin position="20"/>
        <end position="37"/>
    </location>
</feature>
<evidence type="ECO:0000256" key="6">
    <source>
        <dbReference type="ARBA" id="ARBA00023136"/>
    </source>
</evidence>
<dbReference type="InterPro" id="IPR006685">
    <property type="entry name" value="MscS_channel_2nd"/>
</dbReference>
<name>A0ABT2HXV1_9MICO</name>
<dbReference type="PANTHER" id="PTHR30460">
    <property type="entry name" value="MODERATE CONDUCTANCE MECHANOSENSITIVE CHANNEL YBIO"/>
    <property type="match status" value="1"/>
</dbReference>
<gene>
    <name evidence="10" type="ORF">M3D15_07300</name>
</gene>
<evidence type="ECO:0000256" key="1">
    <source>
        <dbReference type="ARBA" id="ARBA00004651"/>
    </source>
</evidence>
<protein>
    <submittedName>
        <fullName evidence="10">Mechanosensitive ion channel family protein</fullName>
    </submittedName>
</protein>
<dbReference type="InterPro" id="IPR049278">
    <property type="entry name" value="MS_channel_C"/>
</dbReference>
<dbReference type="SUPFAM" id="SSF50182">
    <property type="entry name" value="Sm-like ribonucleoproteins"/>
    <property type="match status" value="1"/>
</dbReference>
<comment type="subcellular location">
    <subcellularLocation>
        <location evidence="1">Cell membrane</location>
        <topology evidence="1">Multi-pass membrane protein</topology>
    </subcellularLocation>
</comment>
<evidence type="ECO:0000256" key="2">
    <source>
        <dbReference type="ARBA" id="ARBA00008017"/>
    </source>
</evidence>
<evidence type="ECO:0000256" key="3">
    <source>
        <dbReference type="ARBA" id="ARBA00022475"/>
    </source>
</evidence>
<dbReference type="Gene3D" id="3.30.70.100">
    <property type="match status" value="1"/>
</dbReference>
<evidence type="ECO:0000259" key="9">
    <source>
        <dbReference type="Pfam" id="PF21082"/>
    </source>
</evidence>
<organism evidence="10 11">
    <name type="scientific">Pseudoclavibacter albus</name>
    <dbReference type="NCBI Taxonomy" id="272241"/>
    <lineage>
        <taxon>Bacteria</taxon>
        <taxon>Bacillati</taxon>
        <taxon>Actinomycetota</taxon>
        <taxon>Actinomycetes</taxon>
        <taxon>Micrococcales</taxon>
        <taxon>Microbacteriaceae</taxon>
        <taxon>Pseudoclavibacter</taxon>
    </lineage>
</organism>
<dbReference type="Gene3D" id="2.30.30.60">
    <property type="match status" value="1"/>
</dbReference>
<keyword evidence="11" id="KW-1185">Reference proteome</keyword>
<dbReference type="Pfam" id="PF21082">
    <property type="entry name" value="MS_channel_3rd"/>
    <property type="match status" value="1"/>
</dbReference>
<evidence type="ECO:0000313" key="11">
    <source>
        <dbReference type="Proteomes" id="UP001525379"/>
    </source>
</evidence>
<dbReference type="RefSeq" id="WP_260104393.1">
    <property type="nucleotide sequence ID" value="NZ_JALXSQ010000027.1"/>
</dbReference>
<keyword evidence="6 7" id="KW-0472">Membrane</keyword>
<dbReference type="EMBL" id="JALXSQ010000027">
    <property type="protein sequence ID" value="MCT2043135.1"/>
    <property type="molecule type" value="Genomic_DNA"/>
</dbReference>
<dbReference type="InterPro" id="IPR045276">
    <property type="entry name" value="YbiO_bact"/>
</dbReference>
<dbReference type="InterPro" id="IPR010920">
    <property type="entry name" value="LSM_dom_sf"/>
</dbReference>
<proteinExistence type="inferred from homology"/>
<feature type="domain" description="Mechanosensitive ion channel MscS C-terminal" evidence="9">
    <location>
        <begin position="205"/>
        <end position="288"/>
    </location>
</feature>
<dbReference type="SUPFAM" id="SSF82689">
    <property type="entry name" value="Mechanosensitive channel protein MscS (YggB), C-terminal domain"/>
    <property type="match status" value="1"/>
</dbReference>
<comment type="caution">
    <text evidence="10">The sequence shown here is derived from an EMBL/GenBank/DDBJ whole genome shotgun (WGS) entry which is preliminary data.</text>
</comment>
<evidence type="ECO:0000256" key="4">
    <source>
        <dbReference type="ARBA" id="ARBA00022692"/>
    </source>
</evidence>
<reference evidence="10 11" key="1">
    <citation type="submission" date="2022-04" db="EMBL/GenBank/DDBJ databases">
        <title>Human microbiome associated bacterial genomes.</title>
        <authorList>
            <person name="Sandstrom S."/>
            <person name="Salamzade R."/>
            <person name="Kalan L.R."/>
        </authorList>
    </citation>
    <scope>NUCLEOTIDE SEQUENCE [LARGE SCALE GENOMIC DNA]</scope>
    <source>
        <strain evidence="11">p3-SID1799</strain>
    </source>
</reference>
<evidence type="ECO:0000259" key="8">
    <source>
        <dbReference type="Pfam" id="PF00924"/>
    </source>
</evidence>
<dbReference type="InterPro" id="IPR011066">
    <property type="entry name" value="MscS_channel_C_sf"/>
</dbReference>
<dbReference type="Gene3D" id="1.10.287.1260">
    <property type="match status" value="1"/>
</dbReference>
<dbReference type="Pfam" id="PF00924">
    <property type="entry name" value="MS_channel_2nd"/>
    <property type="match status" value="1"/>
</dbReference>
<evidence type="ECO:0000313" key="10">
    <source>
        <dbReference type="EMBL" id="MCT2043135.1"/>
    </source>
</evidence>